<evidence type="ECO:0000313" key="2">
    <source>
        <dbReference type="EMBL" id="OCF60034.1"/>
    </source>
</evidence>
<proteinExistence type="predicted"/>
<feature type="region of interest" description="Disordered" evidence="1">
    <location>
        <begin position="1"/>
        <end position="141"/>
    </location>
</feature>
<feature type="compositionally biased region" description="Basic and acidic residues" evidence="1">
    <location>
        <begin position="100"/>
        <end position="119"/>
    </location>
</feature>
<name>A0A1B9IX80_9TREE</name>
<dbReference type="EMBL" id="KI669460">
    <property type="protein sequence ID" value="OCF60034.1"/>
    <property type="molecule type" value="Genomic_DNA"/>
</dbReference>
<feature type="compositionally biased region" description="Low complexity" evidence="1">
    <location>
        <begin position="82"/>
        <end position="99"/>
    </location>
</feature>
<evidence type="ECO:0000313" key="3">
    <source>
        <dbReference type="Proteomes" id="UP000092583"/>
    </source>
</evidence>
<organism evidence="2 3">
    <name type="scientific">Kwoniella mangroviensis CBS 10435</name>
    <dbReference type="NCBI Taxonomy" id="1331196"/>
    <lineage>
        <taxon>Eukaryota</taxon>
        <taxon>Fungi</taxon>
        <taxon>Dikarya</taxon>
        <taxon>Basidiomycota</taxon>
        <taxon>Agaricomycotina</taxon>
        <taxon>Tremellomycetes</taxon>
        <taxon>Tremellales</taxon>
        <taxon>Cryptococcaceae</taxon>
        <taxon>Kwoniella</taxon>
    </lineage>
</organism>
<accession>A0A1B9IX80</accession>
<keyword evidence="3" id="KW-1185">Reference proteome</keyword>
<feature type="compositionally biased region" description="Polar residues" evidence="1">
    <location>
        <begin position="48"/>
        <end position="81"/>
    </location>
</feature>
<protein>
    <submittedName>
        <fullName evidence="2">Uncharacterized protein</fullName>
    </submittedName>
</protein>
<feature type="compositionally biased region" description="Low complexity" evidence="1">
    <location>
        <begin position="20"/>
        <end position="33"/>
    </location>
</feature>
<reference evidence="3" key="2">
    <citation type="submission" date="2013-12" db="EMBL/GenBank/DDBJ databases">
        <title>Evolution of pathogenesis and genome organization in the Tremellales.</title>
        <authorList>
            <person name="Cuomo C."/>
            <person name="Litvintseva A."/>
            <person name="Heitman J."/>
            <person name="Chen Y."/>
            <person name="Sun S."/>
            <person name="Springer D."/>
            <person name="Dromer F."/>
            <person name="Young S."/>
            <person name="Zeng Q."/>
            <person name="Chapman S."/>
            <person name="Gujja S."/>
            <person name="Saif S."/>
            <person name="Birren B."/>
        </authorList>
    </citation>
    <scope>NUCLEOTIDE SEQUENCE [LARGE SCALE GENOMIC DNA]</scope>
    <source>
        <strain evidence="3">CBS 10435</strain>
    </source>
</reference>
<sequence>MTRQTDFGSEKPHDFDPLQASATARSNSNAATTGSESEGQSAFRAAGTSFSGGTPSTLTQASSGNDSLQRSSVAPLSQSQEANTTTAAASAAARSSRLAAGEHDPRISMIEADHARVERATSGANKDPEGEWLTLANRYKQ</sequence>
<reference evidence="2 3" key="1">
    <citation type="submission" date="2013-07" db="EMBL/GenBank/DDBJ databases">
        <title>The Genome Sequence of Kwoniella mangroviensis CBS10435.</title>
        <authorList>
            <consortium name="The Broad Institute Genome Sequencing Platform"/>
            <person name="Cuomo C."/>
            <person name="Litvintseva A."/>
            <person name="Chen Y."/>
            <person name="Heitman J."/>
            <person name="Sun S."/>
            <person name="Springer D."/>
            <person name="Dromer F."/>
            <person name="Young S.K."/>
            <person name="Zeng Q."/>
            <person name="Gargeya S."/>
            <person name="Fitzgerald M."/>
            <person name="Abouelleil A."/>
            <person name="Alvarado L."/>
            <person name="Berlin A.M."/>
            <person name="Chapman S.B."/>
            <person name="Dewar J."/>
            <person name="Goldberg J."/>
            <person name="Griggs A."/>
            <person name="Gujja S."/>
            <person name="Hansen M."/>
            <person name="Howarth C."/>
            <person name="Imamovic A."/>
            <person name="Larimer J."/>
            <person name="McCowan C."/>
            <person name="Murphy C."/>
            <person name="Pearson M."/>
            <person name="Priest M."/>
            <person name="Roberts A."/>
            <person name="Saif S."/>
            <person name="Shea T."/>
            <person name="Sykes S."/>
            <person name="Wortman J."/>
            <person name="Nusbaum C."/>
            <person name="Birren B."/>
        </authorList>
    </citation>
    <scope>NUCLEOTIDE SEQUENCE [LARGE SCALE GENOMIC DNA]</scope>
    <source>
        <strain evidence="2 3">CBS 10435</strain>
    </source>
</reference>
<gene>
    <name evidence="2" type="ORF">L486_02707</name>
</gene>
<dbReference type="AlphaFoldDB" id="A0A1B9IX80"/>
<evidence type="ECO:0000256" key="1">
    <source>
        <dbReference type="SAM" id="MobiDB-lite"/>
    </source>
</evidence>
<dbReference type="Proteomes" id="UP000092583">
    <property type="component" value="Unassembled WGS sequence"/>
</dbReference>